<protein>
    <submittedName>
        <fullName evidence="2">Uncharacterized protein</fullName>
    </submittedName>
</protein>
<keyword evidence="3" id="KW-1185">Reference proteome</keyword>
<feature type="compositionally biased region" description="Low complexity" evidence="1">
    <location>
        <begin position="19"/>
        <end position="33"/>
    </location>
</feature>
<gene>
    <name evidence="2" type="ORF">EW146_g2155</name>
</gene>
<feature type="compositionally biased region" description="Polar residues" evidence="1">
    <location>
        <begin position="99"/>
        <end position="111"/>
    </location>
</feature>
<accession>A0A4S4M1R9</accession>
<feature type="compositionally biased region" description="Pro residues" evidence="1">
    <location>
        <begin position="196"/>
        <end position="206"/>
    </location>
</feature>
<feature type="compositionally biased region" description="Polar residues" evidence="1">
    <location>
        <begin position="42"/>
        <end position="66"/>
    </location>
</feature>
<evidence type="ECO:0000313" key="3">
    <source>
        <dbReference type="Proteomes" id="UP000310158"/>
    </source>
</evidence>
<dbReference type="Proteomes" id="UP000310158">
    <property type="component" value="Unassembled WGS sequence"/>
</dbReference>
<feature type="region of interest" description="Disordered" evidence="1">
    <location>
        <begin position="1"/>
        <end position="237"/>
    </location>
</feature>
<proteinExistence type="predicted"/>
<evidence type="ECO:0000313" key="2">
    <source>
        <dbReference type="EMBL" id="THH18922.1"/>
    </source>
</evidence>
<sequence>MSSNNPFRTPLVSPMPTGASVSASTSTPAEPSTYYPPPEHQPPTTNSTGSSTQPLEIDTQLLSQPLTIEDAPPAYTPAPDITVGETTVDIGPRRPFQQPPQLSVQPYFSPQPTGGSSFGWGPPPSHPLSANANLNGTGTYPGRAAQSRSSLTPPLPPRPRTRSSSPPLSDFAREFYAAGAGVPPSEEGRNNARPRYAPPPGEPPARQPSSNSANARGERNDGRPTRTPVPGHPLLNNGRLLVYPAGFECHKCERTVSDSF</sequence>
<name>A0A4S4M1R9_9AGAM</name>
<dbReference type="AlphaFoldDB" id="A0A4S4M1R9"/>
<evidence type="ECO:0000256" key="1">
    <source>
        <dbReference type="SAM" id="MobiDB-lite"/>
    </source>
</evidence>
<dbReference type="EMBL" id="SGPL01000060">
    <property type="protein sequence ID" value="THH18922.1"/>
    <property type="molecule type" value="Genomic_DNA"/>
</dbReference>
<comment type="caution">
    <text evidence="2">The sequence shown here is derived from an EMBL/GenBank/DDBJ whole genome shotgun (WGS) entry which is preliminary data.</text>
</comment>
<dbReference type="OrthoDB" id="2405700at2759"/>
<feature type="compositionally biased region" description="Polar residues" evidence="1">
    <location>
        <begin position="128"/>
        <end position="138"/>
    </location>
</feature>
<organism evidence="2 3">
    <name type="scientific">Bondarzewia mesenterica</name>
    <dbReference type="NCBI Taxonomy" id="1095465"/>
    <lineage>
        <taxon>Eukaryota</taxon>
        <taxon>Fungi</taxon>
        <taxon>Dikarya</taxon>
        <taxon>Basidiomycota</taxon>
        <taxon>Agaricomycotina</taxon>
        <taxon>Agaricomycetes</taxon>
        <taxon>Russulales</taxon>
        <taxon>Bondarzewiaceae</taxon>
        <taxon>Bondarzewia</taxon>
    </lineage>
</organism>
<reference evidence="2 3" key="1">
    <citation type="submission" date="2019-02" db="EMBL/GenBank/DDBJ databases">
        <title>Genome sequencing of the rare red list fungi Bondarzewia mesenterica.</title>
        <authorList>
            <person name="Buettner E."/>
            <person name="Kellner H."/>
        </authorList>
    </citation>
    <scope>NUCLEOTIDE SEQUENCE [LARGE SCALE GENOMIC DNA]</scope>
    <source>
        <strain evidence="2 3">DSM 108281</strain>
    </source>
</reference>